<gene>
    <name evidence="9" type="ORF">AAEO60_12085</name>
</gene>
<keyword evidence="4 8" id="KW-0732">Signal</keyword>
<name>A0ABU9II83_9SPHN</name>
<proteinExistence type="inferred from homology"/>
<comment type="caution">
    <text evidence="9">The sequence shown here is derived from an EMBL/GenBank/DDBJ whole genome shotgun (WGS) entry which is preliminary data.</text>
</comment>
<dbReference type="GO" id="GO:0016787">
    <property type="term" value="F:hydrolase activity"/>
    <property type="evidence" value="ECO:0007669"/>
    <property type="project" value="UniProtKB-KW"/>
</dbReference>
<accession>A0ABU9II83</accession>
<sequence>MRSHWFLGSVASLAIMALASPAQAACEDLADLALDSGEVVSAQTVGAGAFQQPGGGGVNPGVAGGAYSDVPAFCRVQLRLTPTSDSDIRSEVWLPISGWNGKYVGIGNGIWAGSISYSQMAEPIRRGYATASTDTGHTGNGLTAEWAVGHPERLVDFGHRAVHVTTTAAKALVGEFYGRGPDLSFWNSCSTGGRQGLMAAYRYPNDFDAISAMAPANPMTDLMTQSMWQGWQPQRFGVAMTPQALGLVHGEVLRACDAQDGVTDGIVGRPLQCRPDFARLQCTPGQTEGCLSPGQVSAVHNLFGGVRANDGTLLLPGWPYGTEMQMAALVMGQEPFPVAMSYFRDLAYAGREDWDWRTTDYREYMVDARSYGADILNVPSDGLGQYFARGGKLLLSHGWSDGLIPATNTLAFHHGLYGALPASQRENQLRLFMAPGMDHCAGGDGPSDFDTLAAIDEWATTGNAPNRLIATRPTQVAGFPGQPPQPPREPMERPLCPWPTVAVYDGSGDPNVAESFSCGMPNT</sequence>
<evidence type="ECO:0000256" key="8">
    <source>
        <dbReference type="SAM" id="SignalP"/>
    </source>
</evidence>
<keyword evidence="2" id="KW-0719">Serine esterase</keyword>
<keyword evidence="7" id="KW-1015">Disulfide bond</keyword>
<evidence type="ECO:0000313" key="9">
    <source>
        <dbReference type="EMBL" id="MEL1251407.1"/>
    </source>
</evidence>
<evidence type="ECO:0000256" key="5">
    <source>
        <dbReference type="ARBA" id="ARBA00022801"/>
    </source>
</evidence>
<protein>
    <submittedName>
        <fullName evidence="9">Tannase/feruloyl esterase family alpha/beta hydrolase</fullName>
    </submittedName>
</protein>
<dbReference type="RefSeq" id="WP_341673960.1">
    <property type="nucleotide sequence ID" value="NZ_JBBYHV010000002.1"/>
</dbReference>
<evidence type="ECO:0000256" key="1">
    <source>
        <dbReference type="ARBA" id="ARBA00006249"/>
    </source>
</evidence>
<comment type="similarity">
    <text evidence="1">Belongs to the tannase family.</text>
</comment>
<keyword evidence="5 9" id="KW-0378">Hydrolase</keyword>
<keyword evidence="10" id="KW-1185">Reference proteome</keyword>
<dbReference type="PANTHER" id="PTHR33938:SF15">
    <property type="entry name" value="FERULOYL ESTERASE B-RELATED"/>
    <property type="match status" value="1"/>
</dbReference>
<dbReference type="Proteomes" id="UP001497045">
    <property type="component" value="Unassembled WGS sequence"/>
</dbReference>
<evidence type="ECO:0000313" key="10">
    <source>
        <dbReference type="Proteomes" id="UP001497045"/>
    </source>
</evidence>
<dbReference type="InterPro" id="IPR011118">
    <property type="entry name" value="Tannase/feruloyl_esterase"/>
</dbReference>
<evidence type="ECO:0000256" key="2">
    <source>
        <dbReference type="ARBA" id="ARBA00022487"/>
    </source>
</evidence>
<feature type="signal peptide" evidence="8">
    <location>
        <begin position="1"/>
        <end position="24"/>
    </location>
</feature>
<evidence type="ECO:0000256" key="7">
    <source>
        <dbReference type="ARBA" id="ARBA00023157"/>
    </source>
</evidence>
<dbReference type="EMBL" id="JBBYHV010000002">
    <property type="protein sequence ID" value="MEL1251407.1"/>
    <property type="molecule type" value="Genomic_DNA"/>
</dbReference>
<keyword evidence="3" id="KW-0479">Metal-binding</keyword>
<evidence type="ECO:0000256" key="3">
    <source>
        <dbReference type="ARBA" id="ARBA00022723"/>
    </source>
</evidence>
<reference evidence="9 10" key="1">
    <citation type="submission" date="2024-04" db="EMBL/GenBank/DDBJ databases">
        <title>Aurantiacibacter sp. DGU6 16S ribosomal RNA gene Genome sequencing and assembly.</title>
        <authorList>
            <person name="Park S."/>
        </authorList>
    </citation>
    <scope>NUCLEOTIDE SEQUENCE [LARGE SCALE GENOMIC DNA]</scope>
    <source>
        <strain evidence="9 10">DGU6</strain>
    </source>
</reference>
<keyword evidence="6" id="KW-0106">Calcium</keyword>
<dbReference type="SUPFAM" id="SSF53474">
    <property type="entry name" value="alpha/beta-Hydrolases"/>
    <property type="match status" value="1"/>
</dbReference>
<dbReference type="PANTHER" id="PTHR33938">
    <property type="entry name" value="FERULOYL ESTERASE B-RELATED"/>
    <property type="match status" value="1"/>
</dbReference>
<dbReference type="Pfam" id="PF07519">
    <property type="entry name" value="Tannase"/>
    <property type="match status" value="1"/>
</dbReference>
<evidence type="ECO:0000256" key="4">
    <source>
        <dbReference type="ARBA" id="ARBA00022729"/>
    </source>
</evidence>
<dbReference type="Gene3D" id="3.40.50.1820">
    <property type="entry name" value="alpha/beta hydrolase"/>
    <property type="match status" value="1"/>
</dbReference>
<dbReference type="InterPro" id="IPR029058">
    <property type="entry name" value="AB_hydrolase_fold"/>
</dbReference>
<feature type="chain" id="PRO_5046238222" evidence="8">
    <location>
        <begin position="25"/>
        <end position="523"/>
    </location>
</feature>
<organism evidence="9 10">
    <name type="scientific">Aurantiacibacter gilvus</name>
    <dbReference type="NCBI Taxonomy" id="3139141"/>
    <lineage>
        <taxon>Bacteria</taxon>
        <taxon>Pseudomonadati</taxon>
        <taxon>Pseudomonadota</taxon>
        <taxon>Alphaproteobacteria</taxon>
        <taxon>Sphingomonadales</taxon>
        <taxon>Erythrobacteraceae</taxon>
        <taxon>Aurantiacibacter</taxon>
    </lineage>
</organism>
<evidence type="ECO:0000256" key="6">
    <source>
        <dbReference type="ARBA" id="ARBA00022837"/>
    </source>
</evidence>